<feature type="transmembrane region" description="Helical" evidence="10">
    <location>
        <begin position="400"/>
        <end position="420"/>
    </location>
</feature>
<feature type="transmembrane region" description="Helical" evidence="10">
    <location>
        <begin position="65"/>
        <end position="89"/>
    </location>
</feature>
<feature type="region of interest" description="Disordered" evidence="9">
    <location>
        <begin position="490"/>
        <end position="509"/>
    </location>
</feature>
<keyword evidence="6 10" id="KW-0472">Membrane</keyword>
<dbReference type="InterPro" id="IPR017452">
    <property type="entry name" value="GPCR_Rhodpsn_7TM"/>
</dbReference>
<accession>A0A553NPV8</accession>
<comment type="subcellular location">
    <subcellularLocation>
        <location evidence="1">Cell membrane</location>
        <topology evidence="1">Multi-pass membrane protein</topology>
    </subcellularLocation>
</comment>
<comment type="caution">
    <text evidence="12">The sequence shown here is derived from an EMBL/GenBank/DDBJ whole genome shotgun (WGS) entry which is preliminary data.</text>
</comment>
<dbReference type="InterPro" id="IPR000276">
    <property type="entry name" value="GPCR_Rhodpsn"/>
</dbReference>
<dbReference type="Gene3D" id="1.20.1070.10">
    <property type="entry name" value="Rhodopsin 7-helix transmembrane proteins"/>
    <property type="match status" value="1"/>
</dbReference>
<evidence type="ECO:0000256" key="1">
    <source>
        <dbReference type="ARBA" id="ARBA00004651"/>
    </source>
</evidence>
<evidence type="ECO:0000256" key="8">
    <source>
        <dbReference type="RuleBase" id="RU000688"/>
    </source>
</evidence>
<dbReference type="SUPFAM" id="SSF81321">
    <property type="entry name" value="Family A G protein-coupled receptor-like"/>
    <property type="match status" value="1"/>
</dbReference>
<dbReference type="PROSITE" id="PS00237">
    <property type="entry name" value="G_PROTEIN_RECEP_F1_1"/>
    <property type="match status" value="1"/>
</dbReference>
<gene>
    <name evidence="12" type="ORF">TCAL_05353</name>
</gene>
<dbReference type="AlphaFoldDB" id="A0A553NPV8"/>
<evidence type="ECO:0000256" key="2">
    <source>
        <dbReference type="ARBA" id="ARBA00010663"/>
    </source>
</evidence>
<keyword evidence="8" id="KW-0807">Transducer</keyword>
<feature type="compositionally biased region" description="Polar residues" evidence="9">
    <location>
        <begin position="311"/>
        <end position="333"/>
    </location>
</feature>
<keyword evidence="8" id="KW-0297">G-protein coupled receptor</keyword>
<sequence>MPQAHNVNSGVSEVSVAPTSAAHSNRILLSVVAMLILFFLSALGNVTVFSTLVTSRSRKTRISIIILHLTIADLFVTFIIIPAEIGWRLFGYWLAGNVACKIFSFSRAFGFYLSSMVLIVVSLDRYIAIIYPLRANSEFAKRGHIMLMAAWAISALCSLPQAFIWNTEPAPNTPNMEQCVTFGSDTMVVTGFTLFFLTTVYFIPLIIMVFTYSRILSTIIKQSSDFRQNPPGDPNPAMSTTATTDMMVNHGNGNTQAILVTAPPSLHPRCGSPLGLYGASCQQASRASITNDGRLARILTNESRSRRRSFYASTDPCQPTRSNQSGRNDSTRTGGHAVSTRCLGSGENFRSSHFNRARARTLRMTVLIVLAFILCWTPTVVMSLWFLIDSDSVEKSVDPRVADVLFILTITNSVVNPYVYGSYASEMRTKCLKWFGLARSRDRLAGNGTIGLGGTASLLSQGPGPTSGGGIQPRGYFTQSERRSPRFVWSHRQTRTNRNHSSSVSENQERKAPIFLKRMPKRGKHRKLMRKWYCRTTIGRRFLSSSEHIVETPPTNGAVPKRKRRIRRSQSLTTKLPSWEKDAAKTRKAHRSCIISHLNDMPEDISVFDTSPIWSPILSRKSSARSARSRQTQRWTKLKRSRSLSELKIYL</sequence>
<name>A0A553NPV8_TIGCA</name>
<dbReference type="PROSITE" id="PS50262">
    <property type="entry name" value="G_PROTEIN_RECEP_F1_2"/>
    <property type="match status" value="1"/>
</dbReference>
<evidence type="ECO:0000256" key="6">
    <source>
        <dbReference type="ARBA" id="ARBA00023136"/>
    </source>
</evidence>
<evidence type="ECO:0000256" key="9">
    <source>
        <dbReference type="SAM" id="MobiDB-lite"/>
    </source>
</evidence>
<feature type="domain" description="G-protein coupled receptors family 1 profile" evidence="11">
    <location>
        <begin position="44"/>
        <end position="420"/>
    </location>
</feature>
<dbReference type="Proteomes" id="UP000318571">
    <property type="component" value="Chromosome 4"/>
</dbReference>
<feature type="region of interest" description="Disordered" evidence="9">
    <location>
        <begin position="306"/>
        <end position="338"/>
    </location>
</feature>
<evidence type="ECO:0000256" key="5">
    <source>
        <dbReference type="ARBA" id="ARBA00022989"/>
    </source>
</evidence>
<evidence type="ECO:0000256" key="3">
    <source>
        <dbReference type="ARBA" id="ARBA00022475"/>
    </source>
</evidence>
<feature type="transmembrane region" description="Helical" evidence="10">
    <location>
        <begin position="186"/>
        <end position="212"/>
    </location>
</feature>
<dbReference type="PANTHER" id="PTHR24241">
    <property type="entry name" value="NEUROPEPTIDE RECEPTOR-RELATED G-PROTEIN COUPLED RECEPTOR"/>
    <property type="match status" value="1"/>
</dbReference>
<keyword evidence="13" id="KW-1185">Reference proteome</keyword>
<evidence type="ECO:0000259" key="11">
    <source>
        <dbReference type="PROSITE" id="PS50262"/>
    </source>
</evidence>
<feature type="transmembrane region" description="Helical" evidence="10">
    <location>
        <begin position="366"/>
        <end position="388"/>
    </location>
</feature>
<dbReference type="PRINTS" id="PR00237">
    <property type="entry name" value="GPCRRHODOPSN"/>
</dbReference>
<dbReference type="STRING" id="6832.A0A553NPV8"/>
<organism evidence="12 13">
    <name type="scientific">Tigriopus californicus</name>
    <name type="common">Marine copepod</name>
    <dbReference type="NCBI Taxonomy" id="6832"/>
    <lineage>
        <taxon>Eukaryota</taxon>
        <taxon>Metazoa</taxon>
        <taxon>Ecdysozoa</taxon>
        <taxon>Arthropoda</taxon>
        <taxon>Crustacea</taxon>
        <taxon>Multicrustacea</taxon>
        <taxon>Hexanauplia</taxon>
        <taxon>Copepoda</taxon>
        <taxon>Harpacticoida</taxon>
        <taxon>Harpacticidae</taxon>
        <taxon>Tigriopus</taxon>
    </lineage>
</organism>
<keyword evidence="4 8" id="KW-0812">Transmembrane</keyword>
<keyword evidence="3" id="KW-1003">Cell membrane</keyword>
<comment type="similarity">
    <text evidence="2 8">Belongs to the G-protein coupled receptor 1 family.</text>
</comment>
<evidence type="ECO:0000313" key="12">
    <source>
        <dbReference type="EMBL" id="TRY67473.1"/>
    </source>
</evidence>
<keyword evidence="5 10" id="KW-1133">Transmembrane helix</keyword>
<dbReference type="EMBL" id="VCGU01000011">
    <property type="protein sequence ID" value="TRY67473.1"/>
    <property type="molecule type" value="Genomic_DNA"/>
</dbReference>
<dbReference type="GO" id="GO:0005886">
    <property type="term" value="C:plasma membrane"/>
    <property type="evidence" value="ECO:0007669"/>
    <property type="project" value="UniProtKB-SubCell"/>
</dbReference>
<feature type="region of interest" description="Disordered" evidence="9">
    <location>
        <begin position="551"/>
        <end position="574"/>
    </location>
</feature>
<evidence type="ECO:0000256" key="7">
    <source>
        <dbReference type="ARBA" id="ARBA00023170"/>
    </source>
</evidence>
<reference evidence="12 13" key="1">
    <citation type="journal article" date="2018" name="Nat. Ecol. Evol.">
        <title>Genomic signatures of mitonuclear coevolution across populations of Tigriopus californicus.</title>
        <authorList>
            <person name="Barreto F.S."/>
            <person name="Watson E.T."/>
            <person name="Lima T.G."/>
            <person name="Willett C.S."/>
            <person name="Edmands S."/>
            <person name="Li W."/>
            <person name="Burton R.S."/>
        </authorList>
    </citation>
    <scope>NUCLEOTIDE SEQUENCE [LARGE SCALE GENOMIC DNA]</scope>
    <source>
        <strain evidence="12 13">San Diego</strain>
    </source>
</reference>
<dbReference type="SMART" id="SM01381">
    <property type="entry name" value="7TM_GPCR_Srsx"/>
    <property type="match status" value="1"/>
</dbReference>
<dbReference type="PANTHER" id="PTHR24241:SF59">
    <property type="entry name" value="ADIPOKINETIC HORMONE RECEPTOR, ISOFORM C"/>
    <property type="match status" value="1"/>
</dbReference>
<feature type="transmembrane region" description="Helical" evidence="10">
    <location>
        <begin position="27"/>
        <end position="53"/>
    </location>
</feature>
<dbReference type="GO" id="GO:0042277">
    <property type="term" value="F:peptide binding"/>
    <property type="evidence" value="ECO:0007669"/>
    <property type="project" value="TreeGrafter"/>
</dbReference>
<dbReference type="GO" id="GO:0004930">
    <property type="term" value="F:G protein-coupled receptor activity"/>
    <property type="evidence" value="ECO:0007669"/>
    <property type="project" value="UniProtKB-KW"/>
</dbReference>
<keyword evidence="7 8" id="KW-0675">Receptor</keyword>
<evidence type="ECO:0000313" key="13">
    <source>
        <dbReference type="Proteomes" id="UP000318571"/>
    </source>
</evidence>
<protein>
    <recommendedName>
        <fullName evidence="11">G-protein coupled receptors family 1 profile domain-containing protein</fullName>
    </recommendedName>
</protein>
<dbReference type="GO" id="GO:0032870">
    <property type="term" value="P:cellular response to hormone stimulus"/>
    <property type="evidence" value="ECO:0007669"/>
    <property type="project" value="TreeGrafter"/>
</dbReference>
<feature type="transmembrane region" description="Helical" evidence="10">
    <location>
        <begin position="145"/>
        <end position="166"/>
    </location>
</feature>
<feature type="transmembrane region" description="Helical" evidence="10">
    <location>
        <begin position="109"/>
        <end position="133"/>
    </location>
</feature>
<evidence type="ECO:0000256" key="4">
    <source>
        <dbReference type="ARBA" id="ARBA00022692"/>
    </source>
</evidence>
<evidence type="ECO:0000256" key="10">
    <source>
        <dbReference type="SAM" id="Phobius"/>
    </source>
</evidence>
<proteinExistence type="inferred from homology"/>
<dbReference type="Pfam" id="PF00001">
    <property type="entry name" value="7tm_1"/>
    <property type="match status" value="1"/>
</dbReference>